<proteinExistence type="predicted"/>
<evidence type="ECO:0000313" key="2">
    <source>
        <dbReference type="Proteomes" id="UP001229651"/>
    </source>
</evidence>
<dbReference type="Proteomes" id="UP001229651">
    <property type="component" value="Unassembled WGS sequence"/>
</dbReference>
<organism evidence="1 2">
    <name type="scientific">Amycolatopsis thermophila</name>
    <dbReference type="NCBI Taxonomy" id="206084"/>
    <lineage>
        <taxon>Bacteria</taxon>
        <taxon>Bacillati</taxon>
        <taxon>Actinomycetota</taxon>
        <taxon>Actinomycetes</taxon>
        <taxon>Pseudonocardiales</taxon>
        <taxon>Pseudonocardiaceae</taxon>
        <taxon>Amycolatopsis</taxon>
    </lineage>
</organism>
<reference evidence="1 2" key="1">
    <citation type="submission" date="2023-07" db="EMBL/GenBank/DDBJ databases">
        <title>Sequencing the genomes of 1000 actinobacteria strains.</title>
        <authorList>
            <person name="Klenk H.-P."/>
        </authorList>
    </citation>
    <scope>NUCLEOTIDE SEQUENCE [LARGE SCALE GENOMIC DNA]</scope>
    <source>
        <strain evidence="1 2">DSM 45805</strain>
    </source>
</reference>
<gene>
    <name evidence="1" type="ORF">FB470_004278</name>
</gene>
<evidence type="ECO:0000313" key="1">
    <source>
        <dbReference type="EMBL" id="MDQ0380284.1"/>
    </source>
</evidence>
<dbReference type="EMBL" id="JAUSUT010000001">
    <property type="protein sequence ID" value="MDQ0380284.1"/>
    <property type="molecule type" value="Genomic_DNA"/>
</dbReference>
<protein>
    <submittedName>
        <fullName evidence="1">Uncharacterized protein</fullName>
    </submittedName>
</protein>
<accession>A0ABU0EY87</accession>
<sequence length="124" mass="14514">MLIDVRYPAVIDTPHYLLVVWCHDSVSPESGILHPNWAAAEREQERWRVKIQQSPAARDHEPEIWRYQPVFLLRCGDCGDTPGEGLRSFVDWWDLQDEVANHPGWSTTSEQHVFCPHHRLAKEY</sequence>
<dbReference type="RefSeq" id="WP_306994135.1">
    <property type="nucleotide sequence ID" value="NZ_JAUSUT010000001.1"/>
</dbReference>
<comment type="caution">
    <text evidence="1">The sequence shown here is derived from an EMBL/GenBank/DDBJ whole genome shotgun (WGS) entry which is preliminary data.</text>
</comment>
<name>A0ABU0EY87_9PSEU</name>
<keyword evidence="2" id="KW-1185">Reference proteome</keyword>